<feature type="compositionally biased region" description="Basic and acidic residues" evidence="2">
    <location>
        <begin position="189"/>
        <end position="204"/>
    </location>
</feature>
<dbReference type="OrthoDB" id="338854at2759"/>
<dbReference type="AlphaFoldDB" id="A0A0L0SUV8"/>
<name>A0A0L0SUV8_ALLM3</name>
<evidence type="ECO:0000313" key="4">
    <source>
        <dbReference type="Proteomes" id="UP000054350"/>
    </source>
</evidence>
<dbReference type="Pfam" id="PF06218">
    <property type="entry name" value="NPR2"/>
    <property type="match status" value="1"/>
</dbReference>
<dbReference type="Proteomes" id="UP000054350">
    <property type="component" value="Unassembled WGS sequence"/>
</dbReference>
<dbReference type="GO" id="GO:0005774">
    <property type="term" value="C:vacuolar membrane"/>
    <property type="evidence" value="ECO:0007669"/>
    <property type="project" value="TreeGrafter"/>
</dbReference>
<proteinExistence type="inferred from homology"/>
<feature type="region of interest" description="Disordered" evidence="2">
    <location>
        <begin position="247"/>
        <end position="271"/>
    </location>
</feature>
<gene>
    <name evidence="3" type="ORF">AMAG_11511</name>
</gene>
<comment type="similarity">
    <text evidence="1">Belongs to the NPR2 family.</text>
</comment>
<evidence type="ECO:0000256" key="1">
    <source>
        <dbReference type="ARBA" id="ARBA00008433"/>
    </source>
</evidence>
<dbReference type="GO" id="GO:0010508">
    <property type="term" value="P:positive regulation of autophagy"/>
    <property type="evidence" value="ECO:0007669"/>
    <property type="project" value="TreeGrafter"/>
</dbReference>
<organism evidence="3 4">
    <name type="scientific">Allomyces macrogynus (strain ATCC 38327)</name>
    <name type="common">Allomyces javanicus var. macrogynus</name>
    <dbReference type="NCBI Taxonomy" id="578462"/>
    <lineage>
        <taxon>Eukaryota</taxon>
        <taxon>Fungi</taxon>
        <taxon>Fungi incertae sedis</taxon>
        <taxon>Blastocladiomycota</taxon>
        <taxon>Blastocladiomycetes</taxon>
        <taxon>Blastocladiales</taxon>
        <taxon>Blastocladiaceae</taxon>
        <taxon>Allomyces</taxon>
    </lineage>
</organism>
<accession>A0A0L0SUV8</accession>
<feature type="region of interest" description="Disordered" evidence="2">
    <location>
        <begin position="112"/>
        <end position="230"/>
    </location>
</feature>
<dbReference type="EMBL" id="GG745350">
    <property type="protein sequence ID" value="KNE66368.1"/>
    <property type="molecule type" value="Genomic_DNA"/>
</dbReference>
<sequence length="800" mass="83451">MGRRAFHPPLLAVFLCEFDAKNGNQIVLALTSASPRAPSLDDLPLHVVAPHQVSAPAPVSTSLAPPSAATPVPAHTPTAPSHPTLYSASAPCSPAPHAALPSDALADALRRRSDSHGPATLGRRTVSPPGASLATRSRNATAPGQLSVSRQPSVSSLGPKDDVASAPCLPDDRESPVESLPPLPPSPVDAERPESPAPDLDKVPASDPSSNGIPPSSNHAPAATKSTPRLGKMPSLAALSTSTLPLSSTDLTGATTAAAPSSPSSQSQRPTLRSLFDTIPEYLIPKPELCGQVVSIAVDRYRLVGHPIYMKNESYERNMAIWNAVFVVPREADARGWHRVVTKLARTLKQLEVESRYMTTVANRGALYALLHQVLHDLNTLRETRVIVNSGTVLELYALFEPAARPPPIRFWDVPVARIDFATVAMDDWDVTVRRIVPHIDGVRTVAAVADRADADLDLARLAIEHLVHLGAVHVVDLFQGSNTYVVTPRLRRLAHDAHVQAECVRAVTRADAAVAPTPTRILTVYAMFKHGATVQQVASDRAFPSHLVDIRRLVVAGVLHGWLRRVHRFPVWHGRAPPVHLAVPPDPNDKRRAAEMAAIAAAAAAGPTFPPPPHQQHQPAYPGSVHGRSAPTMTPVGGLASPASPTSPGAVGGAPSVRAVSLAAAAPRGPSPPLVLATTNAQLPSLYLPVAAAATAGHHAVGSASDVPAAMVTAASPPPGAAGAGMMTRAPSDAASAATGAAMTVGRRGAPATPASIVASKVEAGELVPLDAYCVVVRRAAHVVAAALSAVPGMQWIEQ</sequence>
<feature type="region of interest" description="Disordered" evidence="2">
    <location>
        <begin position="606"/>
        <end position="655"/>
    </location>
</feature>
<evidence type="ECO:0000256" key="2">
    <source>
        <dbReference type="SAM" id="MobiDB-lite"/>
    </source>
</evidence>
<dbReference type="GO" id="GO:1990130">
    <property type="term" value="C:GATOR1 complex"/>
    <property type="evidence" value="ECO:0007669"/>
    <property type="project" value="TreeGrafter"/>
</dbReference>
<dbReference type="GO" id="GO:0005096">
    <property type="term" value="F:GTPase activator activity"/>
    <property type="evidence" value="ECO:0007669"/>
    <property type="project" value="TreeGrafter"/>
</dbReference>
<dbReference type="PANTHER" id="PTHR12991">
    <property type="entry name" value="NITROGEN PERMEASE REGULATOR 2/TUMOR SUPPRESSOR CANDIDATE 4"/>
    <property type="match status" value="1"/>
</dbReference>
<dbReference type="VEuPathDB" id="FungiDB:AMAG_11511"/>
<dbReference type="OMA" id="ADESHIM"/>
<feature type="region of interest" description="Disordered" evidence="2">
    <location>
        <begin position="56"/>
        <end position="90"/>
    </location>
</feature>
<dbReference type="PANTHER" id="PTHR12991:SF10">
    <property type="entry name" value="GATOR COMPLEX PROTEIN NPRL2"/>
    <property type="match status" value="1"/>
</dbReference>
<dbReference type="STRING" id="578462.A0A0L0SUV8"/>
<dbReference type="eggNOG" id="KOG3789">
    <property type="taxonomic scope" value="Eukaryota"/>
</dbReference>
<evidence type="ECO:0000313" key="3">
    <source>
        <dbReference type="EMBL" id="KNE66368.1"/>
    </source>
</evidence>
<feature type="compositionally biased region" description="Polar residues" evidence="2">
    <location>
        <begin position="207"/>
        <end position="227"/>
    </location>
</feature>
<reference evidence="3 4" key="1">
    <citation type="submission" date="2009-11" db="EMBL/GenBank/DDBJ databases">
        <title>Annotation of Allomyces macrogynus ATCC 38327.</title>
        <authorList>
            <consortium name="The Broad Institute Genome Sequencing Platform"/>
            <person name="Russ C."/>
            <person name="Cuomo C."/>
            <person name="Burger G."/>
            <person name="Gray M.W."/>
            <person name="Holland P.W.H."/>
            <person name="King N."/>
            <person name="Lang F.B.F."/>
            <person name="Roger A.J."/>
            <person name="Ruiz-Trillo I."/>
            <person name="Young S.K."/>
            <person name="Zeng Q."/>
            <person name="Gargeya S."/>
            <person name="Fitzgerald M."/>
            <person name="Haas B."/>
            <person name="Abouelleil A."/>
            <person name="Alvarado L."/>
            <person name="Arachchi H.M."/>
            <person name="Berlin A."/>
            <person name="Chapman S.B."/>
            <person name="Gearin G."/>
            <person name="Goldberg J."/>
            <person name="Griggs A."/>
            <person name="Gujja S."/>
            <person name="Hansen M."/>
            <person name="Heiman D."/>
            <person name="Howarth C."/>
            <person name="Larimer J."/>
            <person name="Lui A."/>
            <person name="MacDonald P.J.P."/>
            <person name="McCowen C."/>
            <person name="Montmayeur A."/>
            <person name="Murphy C."/>
            <person name="Neiman D."/>
            <person name="Pearson M."/>
            <person name="Priest M."/>
            <person name="Roberts A."/>
            <person name="Saif S."/>
            <person name="Shea T."/>
            <person name="Sisk P."/>
            <person name="Stolte C."/>
            <person name="Sykes S."/>
            <person name="Wortman J."/>
            <person name="Nusbaum C."/>
            <person name="Birren B."/>
        </authorList>
    </citation>
    <scope>NUCLEOTIDE SEQUENCE [LARGE SCALE GENOMIC DNA]</scope>
    <source>
        <strain evidence="3 4">ATCC 38327</strain>
    </source>
</reference>
<dbReference type="GO" id="GO:1904262">
    <property type="term" value="P:negative regulation of TORC1 signaling"/>
    <property type="evidence" value="ECO:0007669"/>
    <property type="project" value="TreeGrafter"/>
</dbReference>
<protein>
    <recommendedName>
        <fullName evidence="5">Nitrogen permease regulator 2</fullName>
    </recommendedName>
</protein>
<dbReference type="InterPro" id="IPR009348">
    <property type="entry name" value="NPR2-like"/>
</dbReference>
<reference evidence="4" key="2">
    <citation type="submission" date="2009-11" db="EMBL/GenBank/DDBJ databases">
        <title>The Genome Sequence of Allomyces macrogynus strain ATCC 38327.</title>
        <authorList>
            <consortium name="The Broad Institute Genome Sequencing Platform"/>
            <person name="Russ C."/>
            <person name="Cuomo C."/>
            <person name="Shea T."/>
            <person name="Young S.K."/>
            <person name="Zeng Q."/>
            <person name="Koehrsen M."/>
            <person name="Haas B."/>
            <person name="Borodovsky M."/>
            <person name="Guigo R."/>
            <person name="Alvarado L."/>
            <person name="Berlin A."/>
            <person name="Borenstein D."/>
            <person name="Chen Z."/>
            <person name="Engels R."/>
            <person name="Freedman E."/>
            <person name="Gellesch M."/>
            <person name="Goldberg J."/>
            <person name="Griggs A."/>
            <person name="Gujja S."/>
            <person name="Heiman D."/>
            <person name="Hepburn T."/>
            <person name="Howarth C."/>
            <person name="Jen D."/>
            <person name="Larson L."/>
            <person name="Lewis B."/>
            <person name="Mehta T."/>
            <person name="Park D."/>
            <person name="Pearson M."/>
            <person name="Roberts A."/>
            <person name="Saif S."/>
            <person name="Shenoy N."/>
            <person name="Sisk P."/>
            <person name="Stolte C."/>
            <person name="Sykes S."/>
            <person name="Walk T."/>
            <person name="White J."/>
            <person name="Yandava C."/>
            <person name="Burger G."/>
            <person name="Gray M.W."/>
            <person name="Holland P.W.H."/>
            <person name="King N."/>
            <person name="Lang F.B.F."/>
            <person name="Roger A.J."/>
            <person name="Ruiz-Trillo I."/>
            <person name="Lander E."/>
            <person name="Nusbaum C."/>
        </authorList>
    </citation>
    <scope>NUCLEOTIDE SEQUENCE [LARGE SCALE GENOMIC DNA]</scope>
    <source>
        <strain evidence="4">ATCC 38327</strain>
    </source>
</reference>
<keyword evidence="4" id="KW-1185">Reference proteome</keyword>
<feature type="compositionally biased region" description="Polar residues" evidence="2">
    <location>
        <begin position="134"/>
        <end position="156"/>
    </location>
</feature>
<evidence type="ECO:0008006" key="5">
    <source>
        <dbReference type="Google" id="ProtNLM"/>
    </source>
</evidence>